<dbReference type="OrthoDB" id="1445541at2"/>
<protein>
    <submittedName>
        <fullName evidence="2">Uncharacterized protein</fullName>
    </submittedName>
</protein>
<evidence type="ECO:0000256" key="1">
    <source>
        <dbReference type="SAM" id="SignalP"/>
    </source>
</evidence>
<dbReference type="EMBL" id="SJSK01000003">
    <property type="protein sequence ID" value="TCC90573.1"/>
    <property type="molecule type" value="Genomic_DNA"/>
</dbReference>
<keyword evidence="1" id="KW-0732">Signal</keyword>
<evidence type="ECO:0000313" key="2">
    <source>
        <dbReference type="EMBL" id="TCC90573.1"/>
    </source>
</evidence>
<dbReference type="AlphaFoldDB" id="A0A4R0MUS0"/>
<keyword evidence="3" id="KW-1185">Reference proteome</keyword>
<name>A0A4R0MUS0_9SPHI</name>
<sequence>MRFFRFVYILVVLITLFSSCNSDNSGKESFSSVDRNSKLDIKLTEFDWDKLDTIDSKINLAFRGKISLVEFGEPGKNYSKYEKLPNKSFILTVNKPKSFTYRNDTDSLSYILFNSYNQFVLSSNDSLIYNKIESLKNKEVTVFGSLFQGLTKHYNRDLAINVIKIEINKGYD</sequence>
<dbReference type="PROSITE" id="PS51257">
    <property type="entry name" value="PROKAR_LIPOPROTEIN"/>
    <property type="match status" value="1"/>
</dbReference>
<feature type="signal peptide" evidence="1">
    <location>
        <begin position="1"/>
        <end position="22"/>
    </location>
</feature>
<evidence type="ECO:0000313" key="3">
    <source>
        <dbReference type="Proteomes" id="UP000292884"/>
    </source>
</evidence>
<reference evidence="2 3" key="1">
    <citation type="submission" date="2019-02" db="EMBL/GenBank/DDBJ databases">
        <title>Pedobacter sp. RP-1-13 sp. nov., isolated from Arctic soil.</title>
        <authorList>
            <person name="Dahal R.H."/>
        </authorList>
    </citation>
    <scope>NUCLEOTIDE SEQUENCE [LARGE SCALE GENOMIC DNA]</scope>
    <source>
        <strain evidence="2 3">RP-1-13</strain>
    </source>
</reference>
<feature type="chain" id="PRO_5020232772" evidence="1">
    <location>
        <begin position="23"/>
        <end position="172"/>
    </location>
</feature>
<accession>A0A4R0MUS0</accession>
<organism evidence="2 3">
    <name type="scientific">Pedobacter frigiditerrae</name>
    <dbReference type="NCBI Taxonomy" id="2530452"/>
    <lineage>
        <taxon>Bacteria</taxon>
        <taxon>Pseudomonadati</taxon>
        <taxon>Bacteroidota</taxon>
        <taxon>Sphingobacteriia</taxon>
        <taxon>Sphingobacteriales</taxon>
        <taxon>Sphingobacteriaceae</taxon>
        <taxon>Pedobacter</taxon>
    </lineage>
</organism>
<gene>
    <name evidence="2" type="ORF">EZ428_15000</name>
</gene>
<proteinExistence type="predicted"/>
<dbReference type="Proteomes" id="UP000292884">
    <property type="component" value="Unassembled WGS sequence"/>
</dbReference>
<comment type="caution">
    <text evidence="2">The sequence shown here is derived from an EMBL/GenBank/DDBJ whole genome shotgun (WGS) entry which is preliminary data.</text>
</comment>
<dbReference type="RefSeq" id="WP_131553970.1">
    <property type="nucleotide sequence ID" value="NZ_SJSK01000003.1"/>
</dbReference>